<gene>
    <name evidence="1" type="ORF">BXT86_00580</name>
</gene>
<dbReference type="PANTHER" id="PTHR15811">
    <property type="entry name" value="MTH938 DOMAIN-CONTAINING PROTEIN"/>
    <property type="match status" value="1"/>
</dbReference>
<dbReference type="InterPro" id="IPR007523">
    <property type="entry name" value="NDUFAF3/AAMDC"/>
</dbReference>
<dbReference type="EMBL" id="MUKB01000007">
    <property type="protein sequence ID" value="OPX18565.1"/>
    <property type="molecule type" value="Genomic_DNA"/>
</dbReference>
<protein>
    <recommendedName>
        <fullName evidence="3">Mth938-like domain-containing protein</fullName>
    </recommendedName>
</protein>
<dbReference type="Pfam" id="PF04430">
    <property type="entry name" value="DUF498"/>
    <property type="match status" value="1"/>
</dbReference>
<comment type="caution">
    <text evidence="1">The sequence shown here is derived from an EMBL/GenBank/DDBJ whole genome shotgun (WGS) entry which is preliminary data.</text>
</comment>
<dbReference type="SUPFAM" id="SSF64076">
    <property type="entry name" value="MTH938-like"/>
    <property type="match status" value="1"/>
</dbReference>
<dbReference type="InterPro" id="IPR036748">
    <property type="entry name" value="MTH938-like_sf"/>
</dbReference>
<dbReference type="AlphaFoldDB" id="A0A1V4QI87"/>
<evidence type="ECO:0008006" key="3">
    <source>
        <dbReference type="Google" id="ProtNLM"/>
    </source>
</evidence>
<evidence type="ECO:0000313" key="2">
    <source>
        <dbReference type="Proteomes" id="UP000191663"/>
    </source>
</evidence>
<dbReference type="Gene3D" id="3.40.1230.10">
    <property type="entry name" value="MTH938-like"/>
    <property type="match status" value="1"/>
</dbReference>
<organism evidence="1 2">
    <name type="scientific">candidate division WOR-3 bacterium 4484_100</name>
    <dbReference type="NCBI Taxonomy" id="1936077"/>
    <lineage>
        <taxon>Bacteria</taxon>
        <taxon>Bacteria division WOR-3</taxon>
    </lineage>
</organism>
<dbReference type="PANTHER" id="PTHR15811:SF5">
    <property type="entry name" value="MTH938 DOMAIN-CONTAINING PROTEIN"/>
    <property type="match status" value="1"/>
</dbReference>
<name>A0A1V4QI87_UNCW3</name>
<reference evidence="2" key="1">
    <citation type="submission" date="2017-01" db="EMBL/GenBank/DDBJ databases">
        <title>Novel pathways for hydrocarbon cycling and metabolic interdependencies in hydrothermal sediment communities.</title>
        <authorList>
            <person name="Dombrowski N."/>
            <person name="Seitz K."/>
            <person name="Teske A."/>
            <person name="Baker B."/>
        </authorList>
    </citation>
    <scope>NUCLEOTIDE SEQUENCE [LARGE SCALE GENOMIC DNA]</scope>
</reference>
<dbReference type="GO" id="GO:0005737">
    <property type="term" value="C:cytoplasm"/>
    <property type="evidence" value="ECO:0007669"/>
    <property type="project" value="TreeGrafter"/>
</dbReference>
<sequence>MIEDYHFGEVKVSGQRYQSDIIIYPDHIDDHWWRKQGHRLELEDIKEVVEMRPDVIVIGTGNFGLMQVEKNTLEQLRKMNIQVIILPTAKACQEYNKIYSQKKVVACLHLTC</sequence>
<evidence type="ECO:0000313" key="1">
    <source>
        <dbReference type="EMBL" id="OPX18565.1"/>
    </source>
</evidence>
<proteinExistence type="predicted"/>
<dbReference type="Proteomes" id="UP000191663">
    <property type="component" value="Unassembled WGS sequence"/>
</dbReference>
<accession>A0A1V4QI87</accession>